<evidence type="ECO:0000313" key="2">
    <source>
        <dbReference type="EMBL" id="CAG7600011.1"/>
    </source>
</evidence>
<proteinExistence type="predicted"/>
<dbReference type="PANTHER" id="PTHR43283">
    <property type="entry name" value="BETA-LACTAMASE-RELATED"/>
    <property type="match status" value="1"/>
</dbReference>
<dbReference type="RefSeq" id="WP_246627252.1">
    <property type="nucleotide sequence ID" value="NZ_CAJVAS010000001.1"/>
</dbReference>
<gene>
    <name evidence="2" type="ORF">PAESOLCIP111_00359</name>
</gene>
<comment type="caution">
    <text evidence="2">The sequence shown here is derived from an EMBL/GenBank/DDBJ whole genome shotgun (WGS) entry which is preliminary data.</text>
</comment>
<dbReference type="PANTHER" id="PTHR43283:SF7">
    <property type="entry name" value="BETA-LACTAMASE-RELATED DOMAIN-CONTAINING PROTEIN"/>
    <property type="match status" value="1"/>
</dbReference>
<dbReference type="InterPro" id="IPR001466">
    <property type="entry name" value="Beta-lactam-related"/>
</dbReference>
<feature type="domain" description="Beta-lactamase-related" evidence="1">
    <location>
        <begin position="36"/>
        <end position="296"/>
    </location>
</feature>
<dbReference type="EMBL" id="CAJVAS010000001">
    <property type="protein sequence ID" value="CAG7600011.1"/>
    <property type="molecule type" value="Genomic_DNA"/>
</dbReference>
<evidence type="ECO:0000313" key="3">
    <source>
        <dbReference type="Proteomes" id="UP000693672"/>
    </source>
</evidence>
<protein>
    <recommendedName>
        <fullName evidence="1">Beta-lactamase-related domain-containing protein</fullName>
    </recommendedName>
</protein>
<accession>A0A916NLU8</accession>
<keyword evidence="3" id="KW-1185">Reference proteome</keyword>
<dbReference type="InterPro" id="IPR050789">
    <property type="entry name" value="Diverse_Enzym_Activities"/>
</dbReference>
<dbReference type="AlphaFoldDB" id="A0A916NLU8"/>
<dbReference type="Proteomes" id="UP000693672">
    <property type="component" value="Unassembled WGS sequence"/>
</dbReference>
<name>A0A916NLU8_9BACL</name>
<organism evidence="2 3">
    <name type="scientific">Paenibacillus solanacearum</name>
    <dbReference type="NCBI Taxonomy" id="2048548"/>
    <lineage>
        <taxon>Bacteria</taxon>
        <taxon>Bacillati</taxon>
        <taxon>Bacillota</taxon>
        <taxon>Bacilli</taxon>
        <taxon>Bacillales</taxon>
        <taxon>Paenibacillaceae</taxon>
        <taxon>Paenibacillus</taxon>
    </lineage>
</organism>
<evidence type="ECO:0000259" key="1">
    <source>
        <dbReference type="Pfam" id="PF00144"/>
    </source>
</evidence>
<reference evidence="2" key="1">
    <citation type="submission" date="2021-06" db="EMBL/GenBank/DDBJ databases">
        <authorList>
            <person name="Criscuolo A."/>
        </authorList>
    </citation>
    <scope>NUCLEOTIDE SEQUENCE</scope>
    <source>
        <strain evidence="2">CIP111600</strain>
    </source>
</reference>
<sequence>MSRLHFGFPENHGLSSKALSRFFDQVEHHSLQLNSFMLLQDGVVTAQMWRAPYRTDRPQLLYSLSKSFTSIAAGIAIDQGYFRLDDRVVGFFPDRCPEQISANLSKMTVHHLLSMNTGHRANIYSDVTGTTDWVKAFLAMEVECEPGSHYSYNTPATYMLSAILREATGQHLVDFLMPRLFEPLGIDRPVWETCPLGTAAGGMGLSLTTESVAKFGQMLLDKGKYNGRTIVSEAFIAQATQEQSDNRPGAKDIDSAQGYGYQIHLGRRNCFRGAGAFGQLCLVAPEQRIVIAATAAFAKGQSQQLLDLIYEHILGEVERDSSVPPMMDERTALQERLAGMTYPVLEVRPIPVDIADYDGRWFGIEDNPEKLRKLGFARKADRLIVRLCCDERELRELEFDFHTPVRQHDVFVKDLSVHRQEVVAYAGWLDRATLKLTLLYIETPYCASYTIRFHDDGIELQFVMNVSMTAMNYKAAGHREDIVQRRSDDVHVL</sequence>
<dbReference type="Pfam" id="PF00144">
    <property type="entry name" value="Beta-lactamase"/>
    <property type="match status" value="1"/>
</dbReference>